<evidence type="ECO:0000313" key="2">
    <source>
        <dbReference type="EMBL" id="EFQ95486.1"/>
    </source>
</evidence>
<organism evidence="3">
    <name type="scientific">Pyrenophora teres f. teres (strain 0-1)</name>
    <name type="common">Barley net blotch fungus</name>
    <name type="synonym">Drechslera teres f. teres</name>
    <dbReference type="NCBI Taxonomy" id="861557"/>
    <lineage>
        <taxon>Eukaryota</taxon>
        <taxon>Fungi</taxon>
        <taxon>Dikarya</taxon>
        <taxon>Ascomycota</taxon>
        <taxon>Pezizomycotina</taxon>
        <taxon>Dothideomycetes</taxon>
        <taxon>Pleosporomycetidae</taxon>
        <taxon>Pleosporales</taxon>
        <taxon>Pleosporineae</taxon>
        <taxon>Pleosporaceae</taxon>
        <taxon>Pyrenophora</taxon>
    </lineage>
</organism>
<keyword evidence="1" id="KW-0732">Signal</keyword>
<proteinExistence type="predicted"/>
<name>E3RFL3_PYRTT</name>
<dbReference type="AlphaFoldDB" id="E3RFL3"/>
<evidence type="ECO:0000313" key="3">
    <source>
        <dbReference type="Proteomes" id="UP000001067"/>
    </source>
</evidence>
<evidence type="ECO:0000256" key="1">
    <source>
        <dbReference type="SAM" id="SignalP"/>
    </source>
</evidence>
<dbReference type="EMBL" id="GL532780">
    <property type="protein sequence ID" value="EFQ95486.1"/>
    <property type="molecule type" value="Genomic_DNA"/>
</dbReference>
<reference evidence="2 3" key="1">
    <citation type="journal article" date="2010" name="Genome Biol.">
        <title>A first genome assembly of the barley fungal pathogen Pyrenophora teres f. teres.</title>
        <authorList>
            <person name="Ellwood S.R."/>
            <person name="Liu Z."/>
            <person name="Syme R.A."/>
            <person name="Lai Z."/>
            <person name="Hane J.K."/>
            <person name="Keiper F."/>
            <person name="Moffat C.S."/>
            <person name="Oliver R.P."/>
            <person name="Friesen T.L."/>
        </authorList>
    </citation>
    <scope>NUCLEOTIDE SEQUENCE [LARGE SCALE GENOMIC DNA]</scope>
    <source>
        <strain evidence="2 3">0-1</strain>
    </source>
</reference>
<protein>
    <submittedName>
        <fullName evidence="2">Uncharacterized protein</fullName>
    </submittedName>
</protein>
<sequence>MKSTFYFAVVALFAPSVLGHCLLTGNGSAGAPCKKTYACDRGSVPPGVCGKYLPN</sequence>
<dbReference type="KEGG" id="pte:PTT_06519"/>
<feature type="chain" id="PRO_5003181285" evidence="1">
    <location>
        <begin position="20"/>
        <end position="55"/>
    </location>
</feature>
<feature type="signal peptide" evidence="1">
    <location>
        <begin position="1"/>
        <end position="19"/>
    </location>
</feature>
<gene>
    <name evidence="2" type="ORF">PTT_06519</name>
</gene>
<accession>E3RFL3</accession>
<keyword evidence="3" id="KW-1185">Reference proteome</keyword>
<dbReference type="HOGENOM" id="CLU_210549_0_0_1"/>
<dbReference type="Proteomes" id="UP000001067">
    <property type="component" value="Unassembled WGS sequence"/>
</dbReference>